<dbReference type="AlphaFoldDB" id="A0A4S2LEN9"/>
<dbReference type="Pfam" id="PF09069">
    <property type="entry name" value="EF-hand_3"/>
    <property type="match status" value="1"/>
</dbReference>
<feature type="domain" description="ZZ-type" evidence="7">
    <location>
        <begin position="323"/>
        <end position="379"/>
    </location>
</feature>
<sequence>MNQPDGVQNFPPIYTTGNTTQFNSHPSSSIHGQTNSYYQHPAQQQTLSQMPSFCMSPPGTAINFPPVRPTQPVLGTVYPAQASMGFKRLLAEMKLRQFDTIRFAAYRTASKLRYIQQRTLFRFMELGRVVETFREFGLHQLNDPNASLDYAGTARILARIYSQLSCPTTDVQTKSCSRTTPSFDPNVLRAASEILLSFLIYALDVCATARLTVNSLKIALSTLTNAKPSDKFRYHFTLLSDPSGALIQGKFETYLQDLLRLPISVFEGPNFFYTPQAAQAMLSGRSKNILIEDFLERMLADPGPQLLVWLTIFHRLAAVENIRHNVRCEGCKREPLFGLRYKCTRCQHYNLCQDCFWTGVTTEPHTNAHDVKEYSSASKSHSRQFGHSLRKSFQLGRFTGSGPQAPGNVTASQTVSDRSNEAHLNKRPPLGSIFEWNSAPACFDATNVTRNGSIQSYSGVNPHTEIVSNVPVGAVQSSVSLSYRPQLPTTSIRSPLPHRRLQQLNPLFLSPVTHPSFGNQPVAKANNMQHTASPIMPPGSALPFPPNPNSQMVPGIREFDNIFPAGQPSSHYGFAVTTALDAQQAMLVPKCSPLSMAIPGVVGSVGTRPGANECLSGVQSEPWSARMPERSQMAPAGPGQPIASVMFTSSGNVGRNLDFQCREEHELIARYAAQLAAASAFSSEFEKFGDLPDSPQTQQQLIAELQAKNRKILREIERLRIEQQKQAAVIAAAGAPKSDLLLERTLSPKTIAQFSSQDDAQTGGENPKLVSELNVLRQRKDDLEARMNNLQRNRTELTLQLEALVRLLSLSGGIATTSQQTAGLRLLSPDTTTPNKSLRSMLPGTPLADIRLGHQSRTGTVRPEYPPRRSSSLCHGSTDRGGKGPQLASGSVMDSKHEHKRYVRNLSLTTWEDMKPTDRPTTTTELLRKNLLSPISDLITESSLKRSSFNPEPSTRGTINTSTFSDRPENRSLNFGISSTSSSNHSTANVCSRFPQSNLNKTQLLRKPNNPTDKTHVSHYTDSGSEAYLYSDPEVGTSSGLVSLTRGGVSQSWRAQKLLPNDRSPVTQCSDNYEYPGVLHSVSVVNGSDRSRHDSNNPTEFSSESKG</sequence>
<evidence type="ECO:0000256" key="6">
    <source>
        <dbReference type="SAM" id="MobiDB-lite"/>
    </source>
</evidence>
<protein>
    <recommendedName>
        <fullName evidence="7">ZZ-type domain-containing protein</fullName>
    </recommendedName>
</protein>
<keyword evidence="3" id="KW-0862">Zinc</keyword>
<evidence type="ECO:0000256" key="4">
    <source>
        <dbReference type="PROSITE-ProRule" id="PRU00228"/>
    </source>
</evidence>
<dbReference type="InterPro" id="IPR015153">
    <property type="entry name" value="EF-hand_dom_typ1"/>
</dbReference>
<dbReference type="OrthoDB" id="6019271at2759"/>
<dbReference type="InterPro" id="IPR000433">
    <property type="entry name" value="Znf_ZZ"/>
</dbReference>
<keyword evidence="2 4" id="KW-0863">Zinc-finger</keyword>
<dbReference type="InterPro" id="IPR050774">
    <property type="entry name" value="KCMF1/Dystrophin"/>
</dbReference>
<dbReference type="PROSITE" id="PS50135">
    <property type="entry name" value="ZF_ZZ_2"/>
    <property type="match status" value="1"/>
</dbReference>
<dbReference type="GO" id="GO:0005886">
    <property type="term" value="C:plasma membrane"/>
    <property type="evidence" value="ECO:0007669"/>
    <property type="project" value="TreeGrafter"/>
</dbReference>
<evidence type="ECO:0000256" key="1">
    <source>
        <dbReference type="ARBA" id="ARBA00022723"/>
    </source>
</evidence>
<dbReference type="Gene3D" id="6.10.140.70">
    <property type="match status" value="1"/>
</dbReference>
<dbReference type="EMBL" id="SJOL01009124">
    <property type="protein sequence ID" value="TGZ58819.1"/>
    <property type="molecule type" value="Genomic_DNA"/>
</dbReference>
<feature type="coiled-coil region" evidence="5">
    <location>
        <begin position="766"/>
        <end position="807"/>
    </location>
</feature>
<feature type="compositionally biased region" description="Polar residues" evidence="6">
    <location>
        <begin position="407"/>
        <end position="417"/>
    </location>
</feature>
<feature type="region of interest" description="Disordered" evidence="6">
    <location>
        <begin position="827"/>
        <end position="898"/>
    </location>
</feature>
<feature type="compositionally biased region" description="Polar residues" evidence="6">
    <location>
        <begin position="1096"/>
        <end position="1107"/>
    </location>
</feature>
<dbReference type="InterPro" id="IPR043145">
    <property type="entry name" value="Znf_ZZ_sf"/>
</dbReference>
<dbReference type="PANTHER" id="PTHR12268">
    <property type="entry name" value="E3 UBIQUITIN-PROTEIN LIGASE KCMF1"/>
    <property type="match status" value="1"/>
</dbReference>
<feature type="compositionally biased region" description="Polar residues" evidence="6">
    <location>
        <begin position="988"/>
        <end position="1003"/>
    </location>
</feature>
<keyword evidence="5" id="KW-0175">Coiled coil</keyword>
<keyword evidence="9" id="KW-1185">Reference proteome</keyword>
<dbReference type="Pfam" id="PF09068">
    <property type="entry name" value="EF-hand_2"/>
    <property type="match status" value="1"/>
</dbReference>
<evidence type="ECO:0000313" key="9">
    <source>
        <dbReference type="Proteomes" id="UP000308267"/>
    </source>
</evidence>
<keyword evidence="1" id="KW-0479">Metal-binding</keyword>
<name>A0A4S2LEN9_OPIFE</name>
<proteinExistence type="predicted"/>
<evidence type="ECO:0000256" key="2">
    <source>
        <dbReference type="ARBA" id="ARBA00022771"/>
    </source>
</evidence>
<evidence type="ECO:0000256" key="3">
    <source>
        <dbReference type="ARBA" id="ARBA00022833"/>
    </source>
</evidence>
<feature type="compositionally biased region" description="Low complexity" evidence="6">
    <location>
        <begin position="978"/>
        <end position="987"/>
    </location>
</feature>
<dbReference type="SUPFAM" id="SSF57850">
    <property type="entry name" value="RING/U-box"/>
    <property type="match status" value="1"/>
</dbReference>
<dbReference type="Pfam" id="PF00569">
    <property type="entry name" value="ZZ"/>
    <property type="match status" value="1"/>
</dbReference>
<dbReference type="GO" id="GO:0045202">
    <property type="term" value="C:synapse"/>
    <property type="evidence" value="ECO:0007669"/>
    <property type="project" value="TreeGrafter"/>
</dbReference>
<evidence type="ECO:0000313" key="8">
    <source>
        <dbReference type="EMBL" id="TGZ58818.1"/>
    </source>
</evidence>
<comment type="caution">
    <text evidence="8">The sequence shown here is derived from an EMBL/GenBank/DDBJ whole genome shotgun (WGS) entry which is preliminary data.</text>
</comment>
<gene>
    <name evidence="8" type="ORF">CRM22_009439</name>
</gene>
<dbReference type="Proteomes" id="UP000308267">
    <property type="component" value="Unassembled WGS sequence"/>
</dbReference>
<dbReference type="SUPFAM" id="SSF47473">
    <property type="entry name" value="EF-hand"/>
    <property type="match status" value="2"/>
</dbReference>
<dbReference type="GO" id="GO:0099536">
    <property type="term" value="P:synaptic signaling"/>
    <property type="evidence" value="ECO:0007669"/>
    <property type="project" value="TreeGrafter"/>
</dbReference>
<dbReference type="InterPro" id="IPR011992">
    <property type="entry name" value="EF-hand-dom_pair"/>
</dbReference>
<feature type="compositionally biased region" description="Polar residues" evidence="6">
    <location>
        <begin position="829"/>
        <end position="838"/>
    </location>
</feature>
<feature type="region of interest" description="Disordered" evidence="6">
    <location>
        <begin position="400"/>
        <end position="426"/>
    </location>
</feature>
<feature type="region of interest" description="Disordered" evidence="6">
    <location>
        <begin position="1085"/>
        <end position="1107"/>
    </location>
</feature>
<organism evidence="8 9">
    <name type="scientific">Opisthorchis felineus</name>
    <dbReference type="NCBI Taxonomy" id="147828"/>
    <lineage>
        <taxon>Eukaryota</taxon>
        <taxon>Metazoa</taxon>
        <taxon>Spiralia</taxon>
        <taxon>Lophotrochozoa</taxon>
        <taxon>Platyhelminthes</taxon>
        <taxon>Trematoda</taxon>
        <taxon>Digenea</taxon>
        <taxon>Opisthorchiida</taxon>
        <taxon>Opisthorchiata</taxon>
        <taxon>Opisthorchiidae</taxon>
        <taxon>Opisthorchis</taxon>
    </lineage>
</organism>
<dbReference type="GO" id="GO:0008270">
    <property type="term" value="F:zinc ion binding"/>
    <property type="evidence" value="ECO:0007669"/>
    <property type="project" value="UniProtKB-KW"/>
</dbReference>
<dbReference type="EMBL" id="SJOL01009124">
    <property type="protein sequence ID" value="TGZ58818.1"/>
    <property type="molecule type" value="Genomic_DNA"/>
</dbReference>
<dbReference type="PANTHER" id="PTHR12268:SF27">
    <property type="entry name" value="DYSTROBREVIN, ISOFORM F"/>
    <property type="match status" value="1"/>
</dbReference>
<dbReference type="Gene3D" id="3.30.60.90">
    <property type="match status" value="1"/>
</dbReference>
<dbReference type="SMART" id="SM00291">
    <property type="entry name" value="ZnF_ZZ"/>
    <property type="match status" value="1"/>
</dbReference>
<feature type="region of interest" description="Disordered" evidence="6">
    <location>
        <begin position="1"/>
        <end position="35"/>
    </location>
</feature>
<evidence type="ECO:0000259" key="7">
    <source>
        <dbReference type="PROSITE" id="PS50135"/>
    </source>
</evidence>
<dbReference type="InterPro" id="IPR015154">
    <property type="entry name" value="EF-hand_dom_typ2"/>
</dbReference>
<dbReference type="STRING" id="147828.A0A4S2LEN9"/>
<reference evidence="8 9" key="1">
    <citation type="journal article" date="2019" name="BMC Genomics">
        <title>New insights from Opisthorchis felineus genome: update on genomics of the epidemiologically important liver flukes.</title>
        <authorList>
            <person name="Ershov N.I."/>
            <person name="Mordvinov V.A."/>
            <person name="Prokhortchouk E.B."/>
            <person name="Pakharukova M.Y."/>
            <person name="Gunbin K.V."/>
            <person name="Ustyantsev K."/>
            <person name="Genaev M.A."/>
            <person name="Blinov A.G."/>
            <person name="Mazur A."/>
            <person name="Boulygina E."/>
            <person name="Tsygankova S."/>
            <person name="Khrameeva E."/>
            <person name="Chekanov N."/>
            <person name="Fan G."/>
            <person name="Xiao A."/>
            <person name="Zhang H."/>
            <person name="Xu X."/>
            <person name="Yang H."/>
            <person name="Solovyev V."/>
            <person name="Lee S.M."/>
            <person name="Liu X."/>
            <person name="Afonnikov D.A."/>
            <person name="Skryabin K.G."/>
        </authorList>
    </citation>
    <scope>NUCLEOTIDE SEQUENCE [LARGE SCALE GENOMIC DNA]</scope>
    <source>
        <strain evidence="8">AK-0245</strain>
        <tissue evidence="8">Whole organism</tissue>
    </source>
</reference>
<feature type="compositionally biased region" description="Polar residues" evidence="6">
    <location>
        <begin position="15"/>
        <end position="35"/>
    </location>
</feature>
<feature type="region of interest" description="Disordered" evidence="6">
    <location>
        <begin position="943"/>
        <end position="1017"/>
    </location>
</feature>
<accession>A0A4S2LEN9</accession>
<dbReference type="EMBL" id="SJOL01009124">
    <property type="protein sequence ID" value="TGZ58820.1"/>
    <property type="molecule type" value="Genomic_DNA"/>
</dbReference>
<evidence type="ECO:0000256" key="5">
    <source>
        <dbReference type="SAM" id="Coils"/>
    </source>
</evidence>
<feature type="compositionally biased region" description="Polar residues" evidence="6">
    <location>
        <begin position="943"/>
        <end position="977"/>
    </location>
</feature>